<protein>
    <submittedName>
        <fullName evidence="2">Uncharacterized protein</fullName>
    </submittedName>
</protein>
<reference evidence="2 3" key="1">
    <citation type="submission" date="2007-03" db="EMBL/GenBank/DDBJ databases">
        <authorList>
            <person name="Fulton L."/>
            <person name="Clifton S."/>
            <person name="Fulton B."/>
            <person name="Xu J."/>
            <person name="Minx P."/>
            <person name="Pepin K.H."/>
            <person name="Johnson M."/>
            <person name="Thiruvilangam P."/>
            <person name="Bhonagiri V."/>
            <person name="Nash W.E."/>
            <person name="Mardis E.R."/>
            <person name="Wilson R.K."/>
        </authorList>
    </citation>
    <scope>NUCLEOTIDE SEQUENCE [LARGE SCALE GENOMIC DNA]</scope>
    <source>
        <strain evidence="2 3">ATCC 29174</strain>
    </source>
</reference>
<evidence type="ECO:0000313" key="2">
    <source>
        <dbReference type="EMBL" id="EDM89031.1"/>
    </source>
</evidence>
<gene>
    <name evidence="2" type="ORF">RUMOBE_00154</name>
</gene>
<evidence type="ECO:0000256" key="1">
    <source>
        <dbReference type="SAM" id="MobiDB-lite"/>
    </source>
</evidence>
<dbReference type="HOGENOM" id="CLU_3150060_0_0_9"/>
<sequence>MVSAEAQIVAGSSKSRHPARKTDNSLRMNIYPPEKFYFTKSCFLYDKL</sequence>
<dbReference type="EMBL" id="AAVO02000001">
    <property type="protein sequence ID" value="EDM89031.1"/>
    <property type="molecule type" value="Genomic_DNA"/>
</dbReference>
<name>A5ZMD6_9FIRM</name>
<proteinExistence type="predicted"/>
<comment type="caution">
    <text evidence="2">The sequence shown here is derived from an EMBL/GenBank/DDBJ whole genome shotgun (WGS) entry which is preliminary data.</text>
</comment>
<dbReference type="Proteomes" id="UP000006002">
    <property type="component" value="Unassembled WGS sequence"/>
</dbReference>
<evidence type="ECO:0000313" key="3">
    <source>
        <dbReference type="Proteomes" id="UP000006002"/>
    </source>
</evidence>
<dbReference type="AlphaFoldDB" id="A5ZMD6"/>
<reference evidence="2 3" key="2">
    <citation type="submission" date="2007-04" db="EMBL/GenBank/DDBJ databases">
        <title>Draft genome sequence of Ruminococcus obeum (ATCC 29174).</title>
        <authorList>
            <person name="Sudarsanam P."/>
            <person name="Ley R."/>
            <person name="Guruge J."/>
            <person name="Turnbaugh P.J."/>
            <person name="Mahowald M."/>
            <person name="Liep D."/>
            <person name="Gordon J."/>
        </authorList>
    </citation>
    <scope>NUCLEOTIDE SEQUENCE [LARGE SCALE GENOMIC DNA]</scope>
    <source>
        <strain evidence="2 3">ATCC 29174</strain>
    </source>
</reference>
<feature type="region of interest" description="Disordered" evidence="1">
    <location>
        <begin position="1"/>
        <end position="24"/>
    </location>
</feature>
<accession>A5ZMD6</accession>
<organism evidence="2 3">
    <name type="scientific">Blautia obeum ATCC 29174</name>
    <dbReference type="NCBI Taxonomy" id="411459"/>
    <lineage>
        <taxon>Bacteria</taxon>
        <taxon>Bacillati</taxon>
        <taxon>Bacillota</taxon>
        <taxon>Clostridia</taxon>
        <taxon>Lachnospirales</taxon>
        <taxon>Lachnospiraceae</taxon>
        <taxon>Blautia</taxon>
    </lineage>
</organism>